<evidence type="ECO:0000313" key="3">
    <source>
        <dbReference type="Proteomes" id="UP000575898"/>
    </source>
</evidence>
<dbReference type="AlphaFoldDB" id="A0A840MIW2"/>
<comment type="caution">
    <text evidence="2">The sequence shown here is derived from an EMBL/GenBank/DDBJ whole genome shotgun (WGS) entry which is preliminary data.</text>
</comment>
<feature type="transmembrane region" description="Helical" evidence="1">
    <location>
        <begin position="139"/>
        <end position="166"/>
    </location>
</feature>
<keyword evidence="3" id="KW-1185">Reference proteome</keyword>
<sequence length="212" mass="22940">MSTPTEDSNPRRLFARGCSIIGHPLIVLPLSTLSTMARHQRPEWWPTLLAFIMVGGLVTLFSVLRVHSGQWRHADASLPVERRELHRFMFPILLIGSTTAALGCQQWVIALGMAAAASVVLQAKLALSWLKISHHMAFATLACVLQGPYLPGLAVGLALLALIGWSRVELGRHSATEVWAGFAAGLVASFLFWVGLHQALTATLIAPTAPLK</sequence>
<gene>
    <name evidence="2" type="ORF">HNQ59_001638</name>
</gene>
<feature type="transmembrane region" description="Helical" evidence="1">
    <location>
        <begin position="85"/>
        <end position="102"/>
    </location>
</feature>
<keyword evidence="1" id="KW-1133">Transmembrane helix</keyword>
<feature type="transmembrane region" description="Helical" evidence="1">
    <location>
        <begin position="44"/>
        <end position="64"/>
    </location>
</feature>
<keyword evidence="1" id="KW-0812">Transmembrane</keyword>
<feature type="transmembrane region" description="Helical" evidence="1">
    <location>
        <begin position="178"/>
        <end position="196"/>
    </location>
</feature>
<organism evidence="2 3">
    <name type="scientific">Chitinivorax tropicus</name>
    <dbReference type="NCBI Taxonomy" id="714531"/>
    <lineage>
        <taxon>Bacteria</taxon>
        <taxon>Pseudomonadati</taxon>
        <taxon>Pseudomonadota</taxon>
        <taxon>Betaproteobacteria</taxon>
        <taxon>Chitinivorax</taxon>
    </lineage>
</organism>
<dbReference type="Proteomes" id="UP000575898">
    <property type="component" value="Unassembled WGS sequence"/>
</dbReference>
<dbReference type="EMBL" id="JACHHY010000008">
    <property type="protein sequence ID" value="MBB5018350.1"/>
    <property type="molecule type" value="Genomic_DNA"/>
</dbReference>
<evidence type="ECO:0000313" key="2">
    <source>
        <dbReference type="EMBL" id="MBB5018350.1"/>
    </source>
</evidence>
<accession>A0A840MIW2</accession>
<dbReference type="RefSeq" id="WP_184037496.1">
    <property type="nucleotide sequence ID" value="NZ_JACHHY010000008.1"/>
</dbReference>
<protein>
    <submittedName>
        <fullName evidence="2">Membrane-associated phospholipid phosphatase</fullName>
    </submittedName>
</protein>
<reference evidence="2 3" key="1">
    <citation type="submission" date="2020-08" db="EMBL/GenBank/DDBJ databases">
        <title>Genomic Encyclopedia of Type Strains, Phase IV (KMG-IV): sequencing the most valuable type-strain genomes for metagenomic binning, comparative biology and taxonomic classification.</title>
        <authorList>
            <person name="Goeker M."/>
        </authorList>
    </citation>
    <scope>NUCLEOTIDE SEQUENCE [LARGE SCALE GENOMIC DNA]</scope>
    <source>
        <strain evidence="2 3">DSM 27165</strain>
    </source>
</reference>
<evidence type="ECO:0000256" key="1">
    <source>
        <dbReference type="SAM" id="Phobius"/>
    </source>
</evidence>
<dbReference type="Gene3D" id="1.20.144.10">
    <property type="entry name" value="Phosphatidic acid phosphatase type 2/haloperoxidase"/>
    <property type="match status" value="1"/>
</dbReference>
<keyword evidence="1" id="KW-0472">Membrane</keyword>
<feature type="transmembrane region" description="Helical" evidence="1">
    <location>
        <begin position="13"/>
        <end position="32"/>
    </location>
</feature>
<proteinExistence type="predicted"/>
<name>A0A840MIW2_9PROT</name>